<accession>A0A2Z6LJ19</accession>
<dbReference type="PANTHER" id="PTHR33223:SF10">
    <property type="entry name" value="AMINOTRANSFERASE-LIKE PLANT MOBILE DOMAIN-CONTAINING PROTEIN"/>
    <property type="match status" value="1"/>
</dbReference>
<protein>
    <recommendedName>
        <fullName evidence="4">Retrotransposon gag domain-containing protein</fullName>
    </recommendedName>
</protein>
<reference evidence="3" key="1">
    <citation type="journal article" date="2017" name="Front. Plant Sci.">
        <title>Climate Clever Clovers: New Paradigm to Reduce the Environmental Footprint of Ruminants by Breeding Low Methanogenic Forages Utilizing Haplotype Variation.</title>
        <authorList>
            <person name="Kaur P."/>
            <person name="Appels R."/>
            <person name="Bayer P.E."/>
            <person name="Keeble-Gagnere G."/>
            <person name="Wang J."/>
            <person name="Hirakawa H."/>
            <person name="Shirasawa K."/>
            <person name="Vercoe P."/>
            <person name="Stefanova K."/>
            <person name="Durmic Z."/>
            <person name="Nichols P."/>
            <person name="Revell C."/>
            <person name="Isobe S.N."/>
            <person name="Edwards D."/>
            <person name="Erskine W."/>
        </authorList>
    </citation>
    <scope>NUCLEOTIDE SEQUENCE [LARGE SCALE GENOMIC DNA]</scope>
    <source>
        <strain evidence="3">cv. Daliak</strain>
    </source>
</reference>
<dbReference type="EMBL" id="DF973170">
    <property type="protein sequence ID" value="GAU17370.1"/>
    <property type="molecule type" value="Genomic_DNA"/>
</dbReference>
<dbReference type="Proteomes" id="UP000242715">
    <property type="component" value="Unassembled WGS sequence"/>
</dbReference>
<keyword evidence="3" id="KW-1185">Reference proteome</keyword>
<evidence type="ECO:0000313" key="3">
    <source>
        <dbReference type="Proteomes" id="UP000242715"/>
    </source>
</evidence>
<evidence type="ECO:0008006" key="4">
    <source>
        <dbReference type="Google" id="ProtNLM"/>
    </source>
</evidence>
<organism evidence="2 3">
    <name type="scientific">Trifolium subterraneum</name>
    <name type="common">Subterranean clover</name>
    <dbReference type="NCBI Taxonomy" id="3900"/>
    <lineage>
        <taxon>Eukaryota</taxon>
        <taxon>Viridiplantae</taxon>
        <taxon>Streptophyta</taxon>
        <taxon>Embryophyta</taxon>
        <taxon>Tracheophyta</taxon>
        <taxon>Spermatophyta</taxon>
        <taxon>Magnoliopsida</taxon>
        <taxon>eudicotyledons</taxon>
        <taxon>Gunneridae</taxon>
        <taxon>Pentapetalae</taxon>
        <taxon>rosids</taxon>
        <taxon>fabids</taxon>
        <taxon>Fabales</taxon>
        <taxon>Fabaceae</taxon>
        <taxon>Papilionoideae</taxon>
        <taxon>50 kb inversion clade</taxon>
        <taxon>NPAAA clade</taxon>
        <taxon>Hologalegina</taxon>
        <taxon>IRL clade</taxon>
        <taxon>Trifolieae</taxon>
        <taxon>Trifolium</taxon>
    </lineage>
</organism>
<dbReference type="AlphaFoldDB" id="A0A2Z6LJ19"/>
<sequence>MTLVILHFLSPSPLPNGFKLPRIELYNGSTDPDDHLRAFYVHMTLYAVSDAIFCKAFPCTLTGPALRDDESLKDYVSRFDKEAEKEVELSSRIYPHLMIAGLKPGGRFKESLVKEPVIDLEDLWRRASRFVDDDDHHDHNTQPPLQYCNKRQRDSTSDGV</sequence>
<dbReference type="OrthoDB" id="1411753at2759"/>
<dbReference type="PANTHER" id="PTHR33223">
    <property type="entry name" value="CCHC-TYPE DOMAIN-CONTAINING PROTEIN"/>
    <property type="match status" value="1"/>
</dbReference>
<evidence type="ECO:0000313" key="2">
    <source>
        <dbReference type="EMBL" id="GAU17370.1"/>
    </source>
</evidence>
<feature type="region of interest" description="Disordered" evidence="1">
    <location>
        <begin position="133"/>
        <end position="160"/>
    </location>
</feature>
<name>A0A2Z6LJ19_TRISU</name>
<proteinExistence type="predicted"/>
<gene>
    <name evidence="2" type="ORF">TSUD_232460</name>
</gene>
<evidence type="ECO:0000256" key="1">
    <source>
        <dbReference type="SAM" id="MobiDB-lite"/>
    </source>
</evidence>
<feature type="compositionally biased region" description="Basic and acidic residues" evidence="1">
    <location>
        <begin position="151"/>
        <end position="160"/>
    </location>
</feature>